<evidence type="ECO:0000313" key="3">
    <source>
        <dbReference type="EMBL" id="TWI86310.1"/>
    </source>
</evidence>
<dbReference type="PANTHER" id="PTHR40048:SF1">
    <property type="entry name" value="RHAMNOSYL O-METHYLTRANSFERASE"/>
    <property type="match status" value="1"/>
</dbReference>
<name>A0A562SZX6_CHIJA</name>
<proteinExistence type="predicted"/>
<dbReference type="Pfam" id="PF13578">
    <property type="entry name" value="Methyltransf_24"/>
    <property type="match status" value="1"/>
</dbReference>
<dbReference type="GO" id="GO:0032259">
    <property type="term" value="P:methylation"/>
    <property type="evidence" value="ECO:0007669"/>
    <property type="project" value="UniProtKB-KW"/>
</dbReference>
<keyword evidence="1 3" id="KW-0489">Methyltransferase</keyword>
<evidence type="ECO:0000256" key="1">
    <source>
        <dbReference type="ARBA" id="ARBA00022603"/>
    </source>
</evidence>
<dbReference type="PANTHER" id="PTHR40048">
    <property type="entry name" value="RHAMNOSYL O-METHYLTRANSFERASE"/>
    <property type="match status" value="1"/>
</dbReference>
<reference evidence="3 4" key="1">
    <citation type="journal article" date="2013" name="Stand. Genomic Sci.">
        <title>Genomic Encyclopedia of Type Strains, Phase I: The one thousand microbial genomes (KMG-I) project.</title>
        <authorList>
            <person name="Kyrpides N.C."/>
            <person name="Woyke T."/>
            <person name="Eisen J.A."/>
            <person name="Garrity G."/>
            <person name="Lilburn T.G."/>
            <person name="Beck B.J."/>
            <person name="Whitman W.B."/>
            <person name="Hugenholtz P."/>
            <person name="Klenk H.P."/>
        </authorList>
    </citation>
    <scope>NUCLEOTIDE SEQUENCE [LARGE SCALE GENOMIC DNA]</scope>
    <source>
        <strain evidence="3 4">DSM 13484</strain>
    </source>
</reference>
<dbReference type="Gene3D" id="3.40.50.150">
    <property type="entry name" value="Vaccinia Virus protein VP39"/>
    <property type="match status" value="1"/>
</dbReference>
<dbReference type="GO" id="GO:0008168">
    <property type="term" value="F:methyltransferase activity"/>
    <property type="evidence" value="ECO:0007669"/>
    <property type="project" value="UniProtKB-KW"/>
</dbReference>
<keyword evidence="4" id="KW-1185">Reference proteome</keyword>
<dbReference type="InterPro" id="IPR029063">
    <property type="entry name" value="SAM-dependent_MTases_sf"/>
</dbReference>
<dbReference type="SUPFAM" id="SSF53335">
    <property type="entry name" value="S-adenosyl-L-methionine-dependent methyltransferases"/>
    <property type="match status" value="1"/>
</dbReference>
<protein>
    <submittedName>
        <fullName evidence="3">Methyltransferase family protein</fullName>
    </submittedName>
</protein>
<evidence type="ECO:0000313" key="4">
    <source>
        <dbReference type="Proteomes" id="UP000316778"/>
    </source>
</evidence>
<gene>
    <name evidence="3" type="ORF">LX66_3564</name>
</gene>
<dbReference type="EMBL" id="VLLG01000004">
    <property type="protein sequence ID" value="TWI86310.1"/>
    <property type="molecule type" value="Genomic_DNA"/>
</dbReference>
<accession>A0A562SZX6</accession>
<dbReference type="GO" id="GO:0005886">
    <property type="term" value="C:plasma membrane"/>
    <property type="evidence" value="ECO:0007669"/>
    <property type="project" value="TreeGrafter"/>
</dbReference>
<dbReference type="Proteomes" id="UP000316778">
    <property type="component" value="Unassembled WGS sequence"/>
</dbReference>
<keyword evidence="2 3" id="KW-0808">Transferase</keyword>
<evidence type="ECO:0000256" key="2">
    <source>
        <dbReference type="ARBA" id="ARBA00022679"/>
    </source>
</evidence>
<sequence>MPILQEPWEFAKLLDIYKAHAPRKVLEIGSFYGGTIWFWLEYQAATTVDGRNFYELPTVHGSLRCLTSIDYPIGPSDGRYEEMIRCRALWAEWTKDIEFHDIQGDSHNPVTIQRARSVYPHNDVDFLFIDGDHSYAGVKADYENYTPLVRTGGLIVLHDVYGLPEVKQFWKELKKTERTQTIIGQPGGWGIGIVYKQ</sequence>
<organism evidence="3 4">
    <name type="scientific">Chitinophaga japonensis</name>
    <name type="common">Flexibacter japonensis</name>
    <dbReference type="NCBI Taxonomy" id="104662"/>
    <lineage>
        <taxon>Bacteria</taxon>
        <taxon>Pseudomonadati</taxon>
        <taxon>Bacteroidota</taxon>
        <taxon>Chitinophagia</taxon>
        <taxon>Chitinophagales</taxon>
        <taxon>Chitinophagaceae</taxon>
        <taxon>Chitinophaga</taxon>
    </lineage>
</organism>
<dbReference type="AlphaFoldDB" id="A0A562SZX6"/>
<comment type="caution">
    <text evidence="3">The sequence shown here is derived from an EMBL/GenBank/DDBJ whole genome shotgun (WGS) entry which is preliminary data.</text>
</comment>